<dbReference type="SUPFAM" id="SSF53649">
    <property type="entry name" value="Alkaline phosphatase-like"/>
    <property type="match status" value="1"/>
</dbReference>
<protein>
    <submittedName>
        <fullName evidence="9">LTA synthase family protein</fullName>
    </submittedName>
</protein>
<dbReference type="GO" id="GO:0005886">
    <property type="term" value="C:plasma membrane"/>
    <property type="evidence" value="ECO:0007669"/>
    <property type="project" value="UniProtKB-SubCell"/>
</dbReference>
<dbReference type="EMBL" id="JABAFA010000055">
    <property type="protein sequence ID" value="NMD99768.1"/>
    <property type="molecule type" value="Genomic_DNA"/>
</dbReference>
<dbReference type="PANTHER" id="PTHR47371">
    <property type="entry name" value="LIPOTEICHOIC ACID SYNTHASE"/>
    <property type="match status" value="1"/>
</dbReference>
<evidence type="ECO:0000256" key="2">
    <source>
        <dbReference type="ARBA" id="ARBA00004936"/>
    </source>
</evidence>
<dbReference type="AlphaFoldDB" id="A0A848B938"/>
<gene>
    <name evidence="9" type="ORF">HF878_09935</name>
</gene>
<dbReference type="CDD" id="cd16015">
    <property type="entry name" value="LTA_synthase"/>
    <property type="match status" value="1"/>
</dbReference>
<evidence type="ECO:0000256" key="4">
    <source>
        <dbReference type="ARBA" id="ARBA00022692"/>
    </source>
</evidence>
<accession>A0A848B938</accession>
<keyword evidence="3" id="KW-1003">Cell membrane</keyword>
<feature type="domain" description="Sulfatase N-terminal" evidence="8">
    <location>
        <begin position="313"/>
        <end position="573"/>
    </location>
</feature>
<evidence type="ECO:0000313" key="9">
    <source>
        <dbReference type="EMBL" id="NMD99768.1"/>
    </source>
</evidence>
<dbReference type="PANTHER" id="PTHR47371:SF3">
    <property type="entry name" value="PHOSPHOGLYCEROL TRANSFERASE I"/>
    <property type="match status" value="1"/>
</dbReference>
<comment type="pathway">
    <text evidence="2">Cell wall biogenesis; lipoteichoic acid biosynthesis.</text>
</comment>
<feature type="transmembrane region" description="Helical" evidence="7">
    <location>
        <begin position="168"/>
        <end position="185"/>
    </location>
</feature>
<dbReference type="Pfam" id="PF00884">
    <property type="entry name" value="Sulfatase"/>
    <property type="match status" value="1"/>
</dbReference>
<dbReference type="RefSeq" id="WP_170077987.1">
    <property type="nucleotide sequence ID" value="NZ_JABAFA010000055.1"/>
</dbReference>
<dbReference type="InterPro" id="IPR050448">
    <property type="entry name" value="OpgB/LTA_synthase_biosynth"/>
</dbReference>
<keyword evidence="10" id="KW-1185">Reference proteome</keyword>
<evidence type="ECO:0000259" key="8">
    <source>
        <dbReference type="Pfam" id="PF00884"/>
    </source>
</evidence>
<keyword evidence="4 7" id="KW-0812">Transmembrane</keyword>
<reference evidence="9 10" key="1">
    <citation type="submission" date="2020-04" db="EMBL/GenBank/DDBJ databases">
        <authorList>
            <person name="Hitch T.C.A."/>
            <person name="Wylensek D."/>
            <person name="Clavel T."/>
        </authorList>
    </citation>
    <scope>NUCLEOTIDE SEQUENCE [LARGE SCALE GENOMIC DNA]</scope>
    <source>
        <strain evidence="9 10">PG-130-P53-12</strain>
    </source>
</reference>
<proteinExistence type="predicted"/>
<evidence type="ECO:0000313" key="10">
    <source>
        <dbReference type="Proteomes" id="UP000543804"/>
    </source>
</evidence>
<evidence type="ECO:0000256" key="6">
    <source>
        <dbReference type="ARBA" id="ARBA00023136"/>
    </source>
</evidence>
<evidence type="ECO:0000256" key="1">
    <source>
        <dbReference type="ARBA" id="ARBA00004651"/>
    </source>
</evidence>
<comment type="subcellular location">
    <subcellularLocation>
        <location evidence="1">Cell membrane</location>
        <topology evidence="1">Multi-pass membrane protein</topology>
    </subcellularLocation>
</comment>
<feature type="transmembrane region" description="Helical" evidence="7">
    <location>
        <begin position="74"/>
        <end position="94"/>
    </location>
</feature>
<keyword evidence="6 7" id="KW-0472">Membrane</keyword>
<dbReference type="InterPro" id="IPR017850">
    <property type="entry name" value="Alkaline_phosphatase_core_sf"/>
</dbReference>
<dbReference type="InterPro" id="IPR000917">
    <property type="entry name" value="Sulfatase_N"/>
</dbReference>
<feature type="transmembrane region" description="Helical" evidence="7">
    <location>
        <begin position="43"/>
        <end position="62"/>
    </location>
</feature>
<organism evidence="9 10">
    <name type="scientific">Selenomonas bovis</name>
    <dbReference type="NCBI Taxonomy" id="416586"/>
    <lineage>
        <taxon>Bacteria</taxon>
        <taxon>Bacillati</taxon>
        <taxon>Bacillota</taxon>
        <taxon>Negativicutes</taxon>
        <taxon>Selenomonadales</taxon>
        <taxon>Selenomonadaceae</taxon>
        <taxon>Selenomonas</taxon>
    </lineage>
</organism>
<evidence type="ECO:0000256" key="5">
    <source>
        <dbReference type="ARBA" id="ARBA00022989"/>
    </source>
</evidence>
<dbReference type="Proteomes" id="UP000543804">
    <property type="component" value="Unassembled WGS sequence"/>
</dbReference>
<comment type="caution">
    <text evidence="9">The sequence shown here is derived from an EMBL/GenBank/DDBJ whole genome shotgun (WGS) entry which is preliminary data.</text>
</comment>
<feature type="transmembrane region" description="Helical" evidence="7">
    <location>
        <begin position="129"/>
        <end position="148"/>
    </location>
</feature>
<dbReference type="Gene3D" id="3.40.720.10">
    <property type="entry name" value="Alkaline Phosphatase, subunit A"/>
    <property type="match status" value="1"/>
</dbReference>
<evidence type="ECO:0000256" key="3">
    <source>
        <dbReference type="ARBA" id="ARBA00022475"/>
    </source>
</evidence>
<sequence length="657" mass="74539">MLLAPLACAVFRAIFLWRYHTHAIPRRQLLTCFRYGFWWGMDFNAYVFLILLLCVSLPTAIFPSVRPFADGLRCALVTAYLGILYLAFISKMIFYDHFHDTFNATIRLGIHADKKNFADIFFHQHHGGLVLLGVPVYLAICVLAARALLMLPHLPYDMIAPPDGTARIACNVLCFVGAIVLFYWLRYGGTLNHRKKPEWDEVPPLVKEDAVLAKATVDDLIALELAWKKRVSDAARHSDDEARRYLAPILPEICPPRTDNPLPFFQQLTAGPRIARPSHIFFLLGESHAQAPLDSVYHHLGLVEASLHFRANPHTVSFPHFLSAGMISQPSLVSLLSGIYDADMELNENVSFWEGCLPSTLPIQLNKLGYRTEFWYGGGLNWGSLDHFVPKIGFDAWHAGPEICGEDAPQTWLGVYDHIFLEEAAARIEASTEDGPVFHFLYTTSNHGPYNMPYEKYGFDLSRVMRDAPEVAARIARDKKVSRRMASIWYADQALIRFAERMKKDFPDSLIIITGDHSFGALPYEYDVAKRREPTIREAVLTSFAMYHRELTPDMLPSRIGGHMNILPTLLELIAPQGFSYLSPFAPLTQPLSHVVTPYCWETEDTIGDFRSGEAQPLKITDGPLPTEHLVRFQEERDALCELTGWYVRHPELLEQR</sequence>
<keyword evidence="5 7" id="KW-1133">Transmembrane helix</keyword>
<name>A0A848B938_9FIRM</name>
<evidence type="ECO:0000256" key="7">
    <source>
        <dbReference type="SAM" id="Phobius"/>
    </source>
</evidence>